<accession>A0A9N9MBW3</accession>
<gene>
    <name evidence="1" type="ORF">CEUTPL_LOCUS1169</name>
</gene>
<name>A0A9N9MBW3_9CUCU</name>
<dbReference type="PANTHER" id="PTHR13594:SF1">
    <property type="entry name" value="CENTRIOLAR COILED-COIL PROTEIN OF 110 KDA"/>
    <property type="match status" value="1"/>
</dbReference>
<dbReference type="GO" id="GO:0005814">
    <property type="term" value="C:centriole"/>
    <property type="evidence" value="ECO:0007669"/>
    <property type="project" value="InterPro"/>
</dbReference>
<dbReference type="GO" id="GO:0032053">
    <property type="term" value="P:ciliary basal body organization"/>
    <property type="evidence" value="ECO:0007669"/>
    <property type="project" value="TreeGrafter"/>
</dbReference>
<keyword evidence="2" id="KW-1185">Reference proteome</keyword>
<dbReference type="GO" id="GO:0032465">
    <property type="term" value="P:regulation of cytokinesis"/>
    <property type="evidence" value="ECO:0007669"/>
    <property type="project" value="InterPro"/>
</dbReference>
<reference evidence="1" key="1">
    <citation type="submission" date="2022-01" db="EMBL/GenBank/DDBJ databases">
        <authorList>
            <person name="King R."/>
        </authorList>
    </citation>
    <scope>NUCLEOTIDE SEQUENCE</scope>
</reference>
<dbReference type="AlphaFoldDB" id="A0A9N9MBW3"/>
<proteinExistence type="predicted"/>
<dbReference type="OrthoDB" id="10028852at2759"/>
<sequence length="201" mass="23046">MGKQFYPPPLIRSNSYTLDGPSPMFLEHLKKASEAAEEIKPANIEVYQTDISLNYLTSDNELGVLQEENGYGCCHRKLFPPKNDSLKKEWAASVIAAHVKGFLTRRLLKPEKVQALVATVKDVLVCTVELHCSDYIDETDVELHRRLMNQLSATLYAFHIVFFKLSTQERMAVIAVDRQRRIEKLERSQSDRRSVLRTSHI</sequence>
<dbReference type="InterPro" id="IPR033207">
    <property type="entry name" value="CCP110"/>
</dbReference>
<dbReference type="EMBL" id="OU892277">
    <property type="protein sequence ID" value="CAG9760438.1"/>
    <property type="molecule type" value="Genomic_DNA"/>
</dbReference>
<dbReference type="GO" id="GO:1903723">
    <property type="term" value="P:negative regulation of centriole elongation"/>
    <property type="evidence" value="ECO:0007669"/>
    <property type="project" value="TreeGrafter"/>
</dbReference>
<organism evidence="1 2">
    <name type="scientific">Ceutorhynchus assimilis</name>
    <name type="common">cabbage seed weevil</name>
    <dbReference type="NCBI Taxonomy" id="467358"/>
    <lineage>
        <taxon>Eukaryota</taxon>
        <taxon>Metazoa</taxon>
        <taxon>Ecdysozoa</taxon>
        <taxon>Arthropoda</taxon>
        <taxon>Hexapoda</taxon>
        <taxon>Insecta</taxon>
        <taxon>Pterygota</taxon>
        <taxon>Neoptera</taxon>
        <taxon>Endopterygota</taxon>
        <taxon>Coleoptera</taxon>
        <taxon>Polyphaga</taxon>
        <taxon>Cucujiformia</taxon>
        <taxon>Curculionidae</taxon>
        <taxon>Ceutorhynchinae</taxon>
        <taxon>Ceutorhynchus</taxon>
    </lineage>
</organism>
<evidence type="ECO:0000313" key="2">
    <source>
        <dbReference type="Proteomes" id="UP001152799"/>
    </source>
</evidence>
<evidence type="ECO:0000313" key="1">
    <source>
        <dbReference type="EMBL" id="CAG9760438.1"/>
    </source>
</evidence>
<dbReference type="Proteomes" id="UP001152799">
    <property type="component" value="Chromosome 1"/>
</dbReference>
<protein>
    <submittedName>
        <fullName evidence="1">Uncharacterized protein</fullName>
    </submittedName>
</protein>
<dbReference type="GO" id="GO:0007099">
    <property type="term" value="P:centriole replication"/>
    <property type="evidence" value="ECO:0007669"/>
    <property type="project" value="InterPro"/>
</dbReference>
<dbReference type="PANTHER" id="PTHR13594">
    <property type="entry name" value="CENTRIOLAR COILED-COIL PROTEIN OF 110 KDA"/>
    <property type="match status" value="1"/>
</dbReference>